<accession>A0A699YSZ2</accession>
<proteinExistence type="predicted"/>
<comment type="caution">
    <text evidence="1">The sequence shown here is derived from an EMBL/GenBank/DDBJ whole genome shotgun (WGS) entry which is preliminary data.</text>
</comment>
<evidence type="ECO:0000313" key="1">
    <source>
        <dbReference type="EMBL" id="GFH09924.1"/>
    </source>
</evidence>
<gene>
    <name evidence="1" type="ORF">HaLaN_05155</name>
</gene>
<sequence>MLDIENYYLNNYRHQVKPPGHQVTATVQRHCHYAASHRMDSALDRALNLPHEVMVLLWLLAVLQ</sequence>
<name>A0A699YSZ2_HAELA</name>
<protein>
    <submittedName>
        <fullName evidence="1">Uncharacterized protein</fullName>
    </submittedName>
</protein>
<keyword evidence="2" id="KW-1185">Reference proteome</keyword>
<dbReference type="EMBL" id="BLLF01000275">
    <property type="protein sequence ID" value="GFH09924.1"/>
    <property type="molecule type" value="Genomic_DNA"/>
</dbReference>
<evidence type="ECO:0000313" key="2">
    <source>
        <dbReference type="Proteomes" id="UP000485058"/>
    </source>
</evidence>
<reference evidence="1 2" key="1">
    <citation type="submission" date="2020-02" db="EMBL/GenBank/DDBJ databases">
        <title>Draft genome sequence of Haematococcus lacustris strain NIES-144.</title>
        <authorList>
            <person name="Morimoto D."/>
            <person name="Nakagawa S."/>
            <person name="Yoshida T."/>
            <person name="Sawayama S."/>
        </authorList>
    </citation>
    <scope>NUCLEOTIDE SEQUENCE [LARGE SCALE GENOMIC DNA]</scope>
    <source>
        <strain evidence="1 2">NIES-144</strain>
    </source>
</reference>
<dbReference type="AlphaFoldDB" id="A0A699YSZ2"/>
<organism evidence="1 2">
    <name type="scientific">Haematococcus lacustris</name>
    <name type="common">Green alga</name>
    <name type="synonym">Haematococcus pluvialis</name>
    <dbReference type="NCBI Taxonomy" id="44745"/>
    <lineage>
        <taxon>Eukaryota</taxon>
        <taxon>Viridiplantae</taxon>
        <taxon>Chlorophyta</taxon>
        <taxon>core chlorophytes</taxon>
        <taxon>Chlorophyceae</taxon>
        <taxon>CS clade</taxon>
        <taxon>Chlamydomonadales</taxon>
        <taxon>Haematococcaceae</taxon>
        <taxon>Haematococcus</taxon>
    </lineage>
</organism>
<dbReference type="Proteomes" id="UP000485058">
    <property type="component" value="Unassembled WGS sequence"/>
</dbReference>